<evidence type="ECO:0000256" key="7">
    <source>
        <dbReference type="ARBA" id="ARBA00023237"/>
    </source>
</evidence>
<keyword evidence="3 8" id="KW-1134">Transmembrane beta strand</keyword>
<proteinExistence type="inferred from homology"/>
<dbReference type="PANTHER" id="PTHR47234">
    <property type="match status" value="1"/>
</dbReference>
<dbReference type="Gene3D" id="2.170.130.10">
    <property type="entry name" value="TonB-dependent receptor, plug domain"/>
    <property type="match status" value="1"/>
</dbReference>
<feature type="domain" description="TonB-dependent receptor-like beta-barrel" evidence="11">
    <location>
        <begin position="460"/>
        <end position="1013"/>
    </location>
</feature>
<dbReference type="EMBL" id="JACHKA010000001">
    <property type="protein sequence ID" value="MBB5984659.1"/>
    <property type="molecule type" value="Genomic_DNA"/>
</dbReference>
<sequence>MRRELRALLLTGTMSAGAIFAGPALAQEPQEAQADTAGQNEAIVITGSRIARRDYSANSPIVTVGAELLETSTSAAIETSLNKLPQFTPAQTPALGGDIQATATNTPGAASVSLRGLGANRNLVLLDGRRATPGNANMVVDINSIPSAAIERVEIITGGASATYGADAVGGVVNFILKKNFQGLQLDGRMGISQRGDGQEYTINGIMGTDFADGRGNISIAMETNDRSSSKRVDRKWFRDFYSDPDTVGNQNFSDYPSYIPGVNRPSQAVMNSIFSGRNVAQFPNYPTTGTLWFNTNGTVFGGINNFATRAGAYRYAGAYGPGFKENSLGFLGENFLEDQLVLPLNRFNLYARGNFEITDWVSLTAQGYFNKTSTRTIQQRAGAVNGWSANIPITHEVPAELRAILASRTPAPGTSAQALANLNCPEASPLVPGSAANCDWQLNQYPLDVPRSVNADVYTYQMLVALEGRVPGTDWTWDISGSQGESETSFLSSGFVSLERYRTVITAPNWGAGFSAQGNQSQGGFGASRATCTSGLNPFDNIATSQDCLDAISADVKSRSVMQQTNWEANAQGSLVALPAGDLRAAVGASYRRNRFTFTNDTLSTQGQSFLDQVAGLYPSGNSKGSITVKELYGELLVPLLSDLPLIRKLELELGARTSDYDTTGNAFTWKAMADWEVTDWLRVRGGYNRAVRAPNIAELFQAPQQSFVSLNRGDACSSTNNLLAYGAGPANTTNRAAVRALCETLMNGIDPTTADQFYSGTQVSGATTGFATSTGNLDIKPEIAKTWTVGAVIASPVQSPWLSGMRLSVDYYNIQIDDAIGAETGDFIQQKCFDVAFNPTLDPNSAACEAVVRNVGIGTIGNLVGQYQNFGRIKTSGVDTQLDWTIDLQDAGIGLPGRFGVTTVFNYLISLKSANFPTNPMDEFAGTLGTVQNGLNAGGAYRWKLFNTFSYALDSVRIALQWSHLPATRASAAATNPDTTLFGAPAYDLFHLNGSISITRNATLRFGIDNLFDKAPPLINYNTAPNAANGELRGGALGAPSSTAAGQDYDLIGRRFAIGANFKF</sequence>
<keyword evidence="4 8" id="KW-0812">Transmembrane</keyword>
<evidence type="ECO:0000256" key="8">
    <source>
        <dbReference type="PROSITE-ProRule" id="PRU01360"/>
    </source>
</evidence>
<evidence type="ECO:0000256" key="1">
    <source>
        <dbReference type="ARBA" id="ARBA00004571"/>
    </source>
</evidence>
<organism evidence="13 14">
    <name type="scientific">Sphingobium lignivorans</name>
    <dbReference type="NCBI Taxonomy" id="2735886"/>
    <lineage>
        <taxon>Bacteria</taxon>
        <taxon>Pseudomonadati</taxon>
        <taxon>Pseudomonadota</taxon>
        <taxon>Alphaproteobacteria</taxon>
        <taxon>Sphingomonadales</taxon>
        <taxon>Sphingomonadaceae</taxon>
        <taxon>Sphingobium</taxon>
    </lineage>
</organism>
<keyword evidence="7 8" id="KW-0998">Cell outer membrane</keyword>
<dbReference type="InterPro" id="IPR037066">
    <property type="entry name" value="Plug_dom_sf"/>
</dbReference>
<dbReference type="PANTHER" id="PTHR47234:SF2">
    <property type="entry name" value="TONB-DEPENDENT RECEPTOR"/>
    <property type="match status" value="1"/>
</dbReference>
<evidence type="ECO:0000313" key="14">
    <source>
        <dbReference type="Proteomes" id="UP001138540"/>
    </source>
</evidence>
<accession>A0ABR6NBP2</accession>
<gene>
    <name evidence="13" type="ORF">HNP60_000633</name>
</gene>
<dbReference type="InterPro" id="IPR036942">
    <property type="entry name" value="Beta-barrel_TonB_sf"/>
</dbReference>
<dbReference type="InterPro" id="IPR012910">
    <property type="entry name" value="Plug_dom"/>
</dbReference>
<keyword evidence="2 8" id="KW-0813">Transport</keyword>
<dbReference type="Pfam" id="PF07715">
    <property type="entry name" value="Plug"/>
    <property type="match status" value="1"/>
</dbReference>
<dbReference type="PROSITE" id="PS52016">
    <property type="entry name" value="TONB_DEPENDENT_REC_3"/>
    <property type="match status" value="1"/>
</dbReference>
<dbReference type="Pfam" id="PF00593">
    <property type="entry name" value="TonB_dep_Rec_b-barrel"/>
    <property type="match status" value="1"/>
</dbReference>
<evidence type="ECO:0000256" key="3">
    <source>
        <dbReference type="ARBA" id="ARBA00022452"/>
    </source>
</evidence>
<dbReference type="SUPFAM" id="SSF56935">
    <property type="entry name" value="Porins"/>
    <property type="match status" value="1"/>
</dbReference>
<evidence type="ECO:0000256" key="4">
    <source>
        <dbReference type="ARBA" id="ARBA00022692"/>
    </source>
</evidence>
<evidence type="ECO:0000256" key="2">
    <source>
        <dbReference type="ARBA" id="ARBA00022448"/>
    </source>
</evidence>
<reference evidence="13 14" key="1">
    <citation type="submission" date="2020-08" db="EMBL/GenBank/DDBJ databases">
        <title>Exploring microbial biodiversity for novel pathways involved in the catabolism of aromatic compounds derived from lignin.</title>
        <authorList>
            <person name="Elkins J."/>
        </authorList>
    </citation>
    <scope>NUCLEOTIDE SEQUENCE [LARGE SCALE GENOMIC DNA]</scope>
    <source>
        <strain evidence="13 14">B1D3A</strain>
    </source>
</reference>
<comment type="subcellular location">
    <subcellularLocation>
        <location evidence="1 8">Cell outer membrane</location>
        <topology evidence="1 8">Multi-pass membrane protein</topology>
    </subcellularLocation>
</comment>
<evidence type="ECO:0000256" key="10">
    <source>
        <dbReference type="SAM" id="SignalP"/>
    </source>
</evidence>
<keyword evidence="10" id="KW-0732">Signal</keyword>
<dbReference type="Proteomes" id="UP001138540">
    <property type="component" value="Unassembled WGS sequence"/>
</dbReference>
<feature type="signal peptide" evidence="10">
    <location>
        <begin position="1"/>
        <end position="26"/>
    </location>
</feature>
<evidence type="ECO:0000256" key="9">
    <source>
        <dbReference type="RuleBase" id="RU003357"/>
    </source>
</evidence>
<evidence type="ECO:0000256" key="5">
    <source>
        <dbReference type="ARBA" id="ARBA00023077"/>
    </source>
</evidence>
<keyword evidence="5 9" id="KW-0798">TonB box</keyword>
<dbReference type="RefSeq" id="WP_184150086.1">
    <property type="nucleotide sequence ID" value="NZ_JACHKA010000001.1"/>
</dbReference>
<feature type="chain" id="PRO_5045517757" evidence="10">
    <location>
        <begin position="27"/>
        <end position="1066"/>
    </location>
</feature>
<comment type="caution">
    <text evidence="13">The sequence shown here is derived from an EMBL/GenBank/DDBJ whole genome shotgun (WGS) entry which is preliminary data.</text>
</comment>
<feature type="domain" description="TonB-dependent receptor plug" evidence="12">
    <location>
        <begin position="57"/>
        <end position="172"/>
    </location>
</feature>
<keyword evidence="13" id="KW-0675">Receptor</keyword>
<comment type="similarity">
    <text evidence="8 9">Belongs to the TonB-dependent receptor family.</text>
</comment>
<evidence type="ECO:0000259" key="12">
    <source>
        <dbReference type="Pfam" id="PF07715"/>
    </source>
</evidence>
<dbReference type="InterPro" id="IPR039426">
    <property type="entry name" value="TonB-dep_rcpt-like"/>
</dbReference>
<protein>
    <submittedName>
        <fullName evidence="13">Outer membrane receptor protein involved in Fe transport</fullName>
    </submittedName>
</protein>
<dbReference type="InterPro" id="IPR000531">
    <property type="entry name" value="Beta-barrel_TonB"/>
</dbReference>
<keyword evidence="6 8" id="KW-0472">Membrane</keyword>
<evidence type="ECO:0000259" key="11">
    <source>
        <dbReference type="Pfam" id="PF00593"/>
    </source>
</evidence>
<name>A0ABR6NBP2_9SPHN</name>
<evidence type="ECO:0000256" key="6">
    <source>
        <dbReference type="ARBA" id="ARBA00023136"/>
    </source>
</evidence>
<dbReference type="Gene3D" id="2.40.170.20">
    <property type="entry name" value="TonB-dependent receptor, beta-barrel domain"/>
    <property type="match status" value="1"/>
</dbReference>
<keyword evidence="14" id="KW-1185">Reference proteome</keyword>
<evidence type="ECO:0000313" key="13">
    <source>
        <dbReference type="EMBL" id="MBB5984659.1"/>
    </source>
</evidence>